<dbReference type="InterPro" id="IPR023586">
    <property type="entry name" value="Ile-tRNA-ligase_type2"/>
</dbReference>
<comment type="catalytic activity">
    <reaction evidence="7">
        <text>tRNA(Ile) + L-isoleucine + ATP = L-isoleucyl-tRNA(Ile) + AMP + diphosphate</text>
        <dbReference type="Rhea" id="RHEA:11060"/>
        <dbReference type="Rhea" id="RHEA-COMP:9666"/>
        <dbReference type="Rhea" id="RHEA-COMP:9695"/>
        <dbReference type="ChEBI" id="CHEBI:30616"/>
        <dbReference type="ChEBI" id="CHEBI:33019"/>
        <dbReference type="ChEBI" id="CHEBI:58045"/>
        <dbReference type="ChEBI" id="CHEBI:78442"/>
        <dbReference type="ChEBI" id="CHEBI:78528"/>
        <dbReference type="ChEBI" id="CHEBI:456215"/>
        <dbReference type="EC" id="6.1.1.5"/>
    </reaction>
</comment>
<evidence type="ECO:0000313" key="12">
    <source>
        <dbReference type="EMBL" id="AIF05679.1"/>
    </source>
</evidence>
<evidence type="ECO:0000256" key="7">
    <source>
        <dbReference type="ARBA" id="ARBA00048359"/>
    </source>
</evidence>
<dbReference type="InterPro" id="IPR009008">
    <property type="entry name" value="Val/Leu/Ile-tRNA-synth_edit"/>
</dbReference>
<dbReference type="EC" id="6.1.1.5" evidence="1 8"/>
<dbReference type="AlphaFoldDB" id="A0A075GPC6"/>
<dbReference type="GO" id="GO:0002161">
    <property type="term" value="F:aminoacyl-tRNA deacylase activity"/>
    <property type="evidence" value="ECO:0007669"/>
    <property type="project" value="InterPro"/>
</dbReference>
<feature type="domain" description="Methionyl/Valyl/Leucyl/Isoleucyl-tRNA synthetase anticodon-binding" evidence="11">
    <location>
        <begin position="692"/>
        <end position="842"/>
    </location>
</feature>
<evidence type="ECO:0000259" key="10">
    <source>
        <dbReference type="Pfam" id="PF00133"/>
    </source>
</evidence>
<evidence type="ECO:0000256" key="6">
    <source>
        <dbReference type="ARBA" id="ARBA00023146"/>
    </source>
</evidence>
<dbReference type="PANTHER" id="PTHR42780">
    <property type="entry name" value="SOLEUCYL-TRNA SYNTHETASE"/>
    <property type="match status" value="1"/>
</dbReference>
<organism evidence="12">
    <name type="scientific">uncultured marine thaumarchaeote KM3_186_G04</name>
    <dbReference type="NCBI Taxonomy" id="1456071"/>
    <lineage>
        <taxon>Archaea</taxon>
        <taxon>Nitrososphaerota</taxon>
        <taxon>environmental samples</taxon>
    </lineage>
</organism>
<comment type="similarity">
    <text evidence="9">Belongs to the class-I aminoacyl-tRNA synthetase family.</text>
</comment>
<dbReference type="NCBIfam" id="TIGR00392">
    <property type="entry name" value="ileS"/>
    <property type="match status" value="1"/>
</dbReference>
<dbReference type="PRINTS" id="PR00984">
    <property type="entry name" value="TRNASYNTHILE"/>
</dbReference>
<evidence type="ECO:0000256" key="3">
    <source>
        <dbReference type="ARBA" id="ARBA00022741"/>
    </source>
</evidence>
<evidence type="ECO:0000256" key="9">
    <source>
        <dbReference type="RuleBase" id="RU363035"/>
    </source>
</evidence>
<evidence type="ECO:0000256" key="4">
    <source>
        <dbReference type="ARBA" id="ARBA00022840"/>
    </source>
</evidence>
<evidence type="ECO:0000259" key="11">
    <source>
        <dbReference type="Pfam" id="PF08264"/>
    </source>
</evidence>
<accession>A0A075GPC6</accession>
<dbReference type="GO" id="GO:0004822">
    <property type="term" value="F:isoleucine-tRNA ligase activity"/>
    <property type="evidence" value="ECO:0007669"/>
    <property type="project" value="UniProtKB-UniRule"/>
</dbReference>
<dbReference type="Pfam" id="PF08264">
    <property type="entry name" value="Anticodon_1"/>
    <property type="match status" value="1"/>
</dbReference>
<protein>
    <recommendedName>
        <fullName evidence="1 8">Isoleucine--tRNA ligase</fullName>
        <ecNumber evidence="1 8">6.1.1.5</ecNumber>
    </recommendedName>
</protein>
<keyword evidence="6 9" id="KW-0030">Aminoacyl-tRNA synthetase</keyword>
<dbReference type="InterPro" id="IPR001412">
    <property type="entry name" value="aa-tRNA-synth_I_CS"/>
</dbReference>
<evidence type="ECO:0000256" key="5">
    <source>
        <dbReference type="ARBA" id="ARBA00022917"/>
    </source>
</evidence>
<dbReference type="GO" id="GO:0006428">
    <property type="term" value="P:isoleucyl-tRNA aminoacylation"/>
    <property type="evidence" value="ECO:0007669"/>
    <property type="project" value="UniProtKB-UniRule"/>
</dbReference>
<dbReference type="SUPFAM" id="SSF50677">
    <property type="entry name" value="ValRS/IleRS/LeuRS editing domain"/>
    <property type="match status" value="1"/>
</dbReference>
<dbReference type="Pfam" id="PF19302">
    <property type="entry name" value="DUF5915"/>
    <property type="match status" value="1"/>
</dbReference>
<dbReference type="InterPro" id="IPR014729">
    <property type="entry name" value="Rossmann-like_a/b/a_fold"/>
</dbReference>
<proteinExistence type="inferred from homology"/>
<keyword evidence="2 9" id="KW-0436">Ligase</keyword>
<dbReference type="PROSITE" id="PS00178">
    <property type="entry name" value="AA_TRNA_LIGASE_I"/>
    <property type="match status" value="1"/>
</dbReference>
<dbReference type="SUPFAM" id="SSF47323">
    <property type="entry name" value="Anticodon-binding domain of a subclass of class I aminoacyl-tRNA synthetases"/>
    <property type="match status" value="1"/>
</dbReference>
<dbReference type="InterPro" id="IPR002301">
    <property type="entry name" value="Ile-tRNA-ligase"/>
</dbReference>
<dbReference type="EMBL" id="KF900747">
    <property type="protein sequence ID" value="AIF05679.1"/>
    <property type="molecule type" value="Genomic_DNA"/>
</dbReference>
<dbReference type="Gene3D" id="3.40.50.620">
    <property type="entry name" value="HUPs"/>
    <property type="match status" value="2"/>
</dbReference>
<gene>
    <name evidence="12" type="primary">IARS</name>
    <name evidence="12" type="synonym">ileS</name>
</gene>
<dbReference type="InterPro" id="IPR013155">
    <property type="entry name" value="M/V/L/I-tRNA-synth_anticd-bd"/>
</dbReference>
<name>A0A075GPC6_9ARCH</name>
<dbReference type="PANTHER" id="PTHR42780:SF1">
    <property type="entry name" value="ISOLEUCINE--TRNA LIGASE, CYTOPLASMIC"/>
    <property type="match status" value="1"/>
</dbReference>
<evidence type="ECO:0000256" key="8">
    <source>
        <dbReference type="NCBIfam" id="TIGR00392"/>
    </source>
</evidence>
<sequence length="1068" mass="123582">MELTNEFNLKEIEQSTKDYLSKLDLQKMIDDSSDKRDKIMFIEGPPTLNGEPHAGHLRGRVFKDLWYRFNTLNSKNVVFNAGWDTQGLPVELQAEKELGIAKGRKEDRTEQEIEALVVGCKDTIMKYEKKWKRVDKKLGVSLNQDNAYRTHEDEFIEREWKLLKRAYENGVLTEGKGVVAYCPQCLTSLSHAEVNQGYHKVKDPSLFYKVKLRDEDKFLIVWTTMPFTLVTDAMIGTNPKEEYVEVKVENEIWIIGKIRLEELMQMKKIEDYQVLKTVLGSELEGKKYVHPLLDQIPELEELAKKDNYHVVVSENFVDVNTGSGLVHLSPANGEDDYNIAVKRKVDIFSPIDDRVNFTDSAGQYSGQFVRDKKLEQQIVESLERKGALIRIGTINHDYPSCWRCGKDLVWLARREYFYMLDKLGDKAITAAKNVEYFFEQPKNRFLEIIKEKHPWCISRERFWGCPLPIWKCTECENIERLFSRKEIVDIADDLPDGPDFELHRPWIDRVSIKCKKCSAKMHREKFVLDTWHNSGAAPFASLSDDEYKKTIPAPFFTEGIDQTRGWAYTLLIENVIFNNKAISPYNSFLFQGHVLDEKGNKMSKSTGNVIDASDLLDKYPVDLVRFYFMWKSSPIETLNFSTKELMSRPYQILSTLFHIHLYFKQNSEYDKFNINETTVGWAKDNDMLTSTDVWLLSKLQKTIELSTKSNNECKFKESASAIEDFLINSLSQIYIPITKPELWNDDETKKDRRHIIYAILAESLKTLDILIHPFSPFTSEYLYTTTFGDKKSILLESWPKSTPTLVNESVEESFDIMNEIVSVCAAARMKGKLKRRWPLKHVIICVEKGLQKKIELLAELLQSQLNVEDYKIIELENHEGLSEMLEMKKSGVPVTPKIELNRKTIGPKAKQNLGKLLEIFSETKPDKIIQGLEKDGSFTFDVNGTKISLDANDFIIKFDVQEGFTFSRRNDVVGIISTERNEELMARGLIKDLARRLQALRKERGYNPTDVLDTASILDLDEESLSMLKDKTEELTFLVRVKQVNFTQTCKKYKDDDIDGQKIRISVE</sequence>
<dbReference type="Gene3D" id="1.10.730.10">
    <property type="entry name" value="Isoleucyl-tRNA Synthetase, Domain 1"/>
    <property type="match status" value="1"/>
</dbReference>
<keyword evidence="4 9" id="KW-0067">ATP-binding</keyword>
<dbReference type="SUPFAM" id="SSF52374">
    <property type="entry name" value="Nucleotidylyl transferase"/>
    <property type="match status" value="1"/>
</dbReference>
<reference evidence="12" key="1">
    <citation type="journal article" date="2014" name="Genome Biol. Evol.">
        <title>Pangenome evidence for extensive interdomain horizontal transfer affecting lineage core and shell genes in uncultured planktonic thaumarchaeota and euryarchaeota.</title>
        <authorList>
            <person name="Deschamps P."/>
            <person name="Zivanovic Y."/>
            <person name="Moreira D."/>
            <person name="Rodriguez-Valera F."/>
            <person name="Lopez-Garcia P."/>
        </authorList>
    </citation>
    <scope>NUCLEOTIDE SEQUENCE</scope>
</reference>
<evidence type="ECO:0000256" key="1">
    <source>
        <dbReference type="ARBA" id="ARBA00013165"/>
    </source>
</evidence>
<evidence type="ECO:0000256" key="2">
    <source>
        <dbReference type="ARBA" id="ARBA00022598"/>
    </source>
</evidence>
<keyword evidence="3 9" id="KW-0547">Nucleotide-binding</keyword>
<dbReference type="InterPro" id="IPR002300">
    <property type="entry name" value="aa-tRNA-synth_Ia"/>
</dbReference>
<feature type="domain" description="Aminoacyl-tRNA synthetase class Ia" evidence="10">
    <location>
        <begin position="30"/>
        <end position="640"/>
    </location>
</feature>
<dbReference type="GO" id="GO:0005524">
    <property type="term" value="F:ATP binding"/>
    <property type="evidence" value="ECO:0007669"/>
    <property type="project" value="UniProtKB-KW"/>
</dbReference>
<keyword evidence="5 9" id="KW-0648">Protein biosynthesis</keyword>
<dbReference type="GO" id="GO:0005737">
    <property type="term" value="C:cytoplasm"/>
    <property type="evidence" value="ECO:0007669"/>
    <property type="project" value="UniProtKB-UniRule"/>
</dbReference>
<dbReference type="InterPro" id="IPR009080">
    <property type="entry name" value="tRNAsynth_Ia_anticodon-bd"/>
</dbReference>
<dbReference type="Pfam" id="PF00133">
    <property type="entry name" value="tRNA-synt_1"/>
    <property type="match status" value="1"/>
</dbReference>